<dbReference type="AlphaFoldDB" id="A0A133VE94"/>
<organism evidence="1 2">
    <name type="scientific">candidate division MSBL1 archaeon SCGC-AAA382A13</name>
    <dbReference type="NCBI Taxonomy" id="1698279"/>
    <lineage>
        <taxon>Archaea</taxon>
        <taxon>Methanobacteriati</taxon>
        <taxon>Methanobacteriota</taxon>
        <taxon>candidate division MSBL1</taxon>
    </lineage>
</organism>
<evidence type="ECO:0000313" key="2">
    <source>
        <dbReference type="Proteomes" id="UP000070311"/>
    </source>
</evidence>
<evidence type="ECO:0000313" key="1">
    <source>
        <dbReference type="EMBL" id="KXB04724.1"/>
    </source>
</evidence>
<accession>A0A133VE94</accession>
<proteinExistence type="predicted"/>
<dbReference type="Proteomes" id="UP000070311">
    <property type="component" value="Unassembled WGS sequence"/>
</dbReference>
<gene>
    <name evidence="1" type="ORF">AKJ50_02075</name>
</gene>
<sequence length="107" mass="11597">MLHTPIIVSIISKLVTPATSTIVVTIGITTLSGSTPRVYETKAAVKLVMAIIPVSNIPAERKIIAILKDSISVLPDSWEMKKNMVPVNEKTINPRVPEADILIRNAV</sequence>
<name>A0A133VE94_9EURY</name>
<keyword evidence="2" id="KW-1185">Reference proteome</keyword>
<reference evidence="1 2" key="1">
    <citation type="journal article" date="2016" name="Sci. Rep.">
        <title>Metabolic traits of an uncultured archaeal lineage -MSBL1- from brine pools of the Red Sea.</title>
        <authorList>
            <person name="Mwirichia R."/>
            <person name="Alam I."/>
            <person name="Rashid M."/>
            <person name="Vinu M."/>
            <person name="Ba-Alawi W."/>
            <person name="Anthony Kamau A."/>
            <person name="Kamanda Ngugi D."/>
            <person name="Goker M."/>
            <person name="Klenk H.P."/>
            <person name="Bajic V."/>
            <person name="Stingl U."/>
        </authorList>
    </citation>
    <scope>NUCLEOTIDE SEQUENCE [LARGE SCALE GENOMIC DNA]</scope>
    <source>
        <strain evidence="1">SCGC-AAA382A13</strain>
    </source>
</reference>
<protein>
    <submittedName>
        <fullName evidence="1">Uncharacterized protein</fullName>
    </submittedName>
</protein>
<comment type="caution">
    <text evidence="1">The sequence shown here is derived from an EMBL/GenBank/DDBJ whole genome shotgun (WGS) entry which is preliminary data.</text>
</comment>
<dbReference type="EMBL" id="LHYD01000046">
    <property type="protein sequence ID" value="KXB04724.1"/>
    <property type="molecule type" value="Genomic_DNA"/>
</dbReference>